<dbReference type="RefSeq" id="WP_301192028.1">
    <property type="nucleotide sequence ID" value="NZ_JAPDPJ010000054.1"/>
</dbReference>
<keyword evidence="2" id="KW-1185">Reference proteome</keyword>
<comment type="caution">
    <text evidence="1">The sequence shown here is derived from an EMBL/GenBank/DDBJ whole genome shotgun (WGS) entry which is preliminary data.</text>
</comment>
<dbReference type="EMBL" id="JAPDPJ010000054">
    <property type="protein sequence ID" value="MCW3788468.1"/>
    <property type="molecule type" value="Genomic_DNA"/>
</dbReference>
<dbReference type="Proteomes" id="UP001209229">
    <property type="component" value="Unassembled WGS sequence"/>
</dbReference>
<protein>
    <submittedName>
        <fullName evidence="1">DUF4924 family protein</fullName>
    </submittedName>
</protein>
<gene>
    <name evidence="1" type="ORF">OM075_18510</name>
</gene>
<reference evidence="1" key="1">
    <citation type="submission" date="2022-10" db="EMBL/GenBank/DDBJ databases">
        <authorList>
            <person name="Yu W.X."/>
        </authorList>
    </citation>
    <scope>NUCLEOTIDE SEQUENCE</scope>
    <source>
        <strain evidence="1">AAT</strain>
    </source>
</reference>
<organism evidence="1 2">
    <name type="scientific">Plebeiibacterium sediminum</name>
    <dbReference type="NCBI Taxonomy" id="2992112"/>
    <lineage>
        <taxon>Bacteria</taxon>
        <taxon>Pseudomonadati</taxon>
        <taxon>Bacteroidota</taxon>
        <taxon>Bacteroidia</taxon>
        <taxon>Marinilabiliales</taxon>
        <taxon>Marinilabiliaceae</taxon>
        <taxon>Plebeiibacterium</taxon>
    </lineage>
</organism>
<sequence>MIVAREKRQSNIIEYILYMWQIEDLIRAYKFDIEAIKTGIIPQYNMSGDLLQETIDWYDNLIEMMKLEQIQEKGHLQVISNLVNDLNRLHVQLLNESTEVAYRHIYNATLPFIKEFDEKTGKSLSNEIELCLTGIYSQFLLRLQGKEVSKGTQEAIKSFSNYLAFLGAKFQEEQEDEKTKNLGDVSFN</sequence>
<evidence type="ECO:0000313" key="1">
    <source>
        <dbReference type="EMBL" id="MCW3788468.1"/>
    </source>
</evidence>
<dbReference type="AlphaFoldDB" id="A0AAE3M7C9"/>
<proteinExistence type="predicted"/>
<evidence type="ECO:0000313" key="2">
    <source>
        <dbReference type="Proteomes" id="UP001209229"/>
    </source>
</evidence>
<dbReference type="InterPro" id="IPR032574">
    <property type="entry name" value="DUF4924"/>
</dbReference>
<name>A0AAE3M7C9_9BACT</name>
<dbReference type="Pfam" id="PF16271">
    <property type="entry name" value="DUF4924"/>
    <property type="match status" value="1"/>
</dbReference>
<accession>A0AAE3M7C9</accession>